<evidence type="ECO:0000256" key="1">
    <source>
        <dbReference type="SAM" id="Phobius"/>
    </source>
</evidence>
<proteinExistence type="predicted"/>
<protein>
    <submittedName>
        <fullName evidence="2">Uncharacterized protein</fullName>
    </submittedName>
</protein>
<evidence type="ECO:0000313" key="2">
    <source>
        <dbReference type="EMBL" id="KAE8249806.1"/>
    </source>
</evidence>
<dbReference type="AlphaFoldDB" id="A0A8T8SWD5"/>
<gene>
    <name evidence="2" type="ORF">A4X13_0g5070</name>
</gene>
<feature type="transmembrane region" description="Helical" evidence="1">
    <location>
        <begin position="120"/>
        <end position="144"/>
    </location>
</feature>
<name>A0A8T8SWD5_9BASI</name>
<accession>A0A8T8SWD5</accession>
<evidence type="ECO:0000313" key="3">
    <source>
        <dbReference type="Proteomes" id="UP000077521"/>
    </source>
</evidence>
<keyword evidence="1" id="KW-0812">Transmembrane</keyword>
<keyword evidence="3" id="KW-1185">Reference proteome</keyword>
<sequence length="181" mass="19214">MPGGRRSRDVFSSKSMLSLCPYAGESVSTRHRYFDMCFSLNRPGAPLLESIGPKMSSSGAEVFRYSNLLGRRASSSDRGPENTSLPPSPISLKFLFSLHTLSDFSSSFPSQTEIMVRFNISAVGVMAFVGLLASSSVVTAMPVLKVDAVARQPGSKITPLWGNWGAGGCAWAGPGCGAGRK</sequence>
<dbReference type="EMBL" id="LWDF02000367">
    <property type="protein sequence ID" value="KAE8249806.1"/>
    <property type="molecule type" value="Genomic_DNA"/>
</dbReference>
<reference evidence="2" key="2">
    <citation type="journal article" date="2019" name="IMA Fungus">
        <title>Genome sequencing and comparison of five Tilletia species to identify candidate genes for the detection of regulated species infecting wheat.</title>
        <authorList>
            <person name="Nguyen H.D.T."/>
            <person name="Sultana T."/>
            <person name="Kesanakurti P."/>
            <person name="Hambleton S."/>
        </authorList>
    </citation>
    <scope>NUCLEOTIDE SEQUENCE</scope>
    <source>
        <strain evidence="2">DAOMC 236416</strain>
    </source>
</reference>
<keyword evidence="1" id="KW-0472">Membrane</keyword>
<organism evidence="2 3">
    <name type="scientific">Tilletia indica</name>
    <dbReference type="NCBI Taxonomy" id="43049"/>
    <lineage>
        <taxon>Eukaryota</taxon>
        <taxon>Fungi</taxon>
        <taxon>Dikarya</taxon>
        <taxon>Basidiomycota</taxon>
        <taxon>Ustilaginomycotina</taxon>
        <taxon>Exobasidiomycetes</taxon>
        <taxon>Tilletiales</taxon>
        <taxon>Tilletiaceae</taxon>
        <taxon>Tilletia</taxon>
    </lineage>
</organism>
<keyword evidence="1" id="KW-1133">Transmembrane helix</keyword>
<reference evidence="2" key="1">
    <citation type="submission" date="2016-04" db="EMBL/GenBank/DDBJ databases">
        <authorList>
            <person name="Nguyen H.D."/>
            <person name="Samba Siva P."/>
            <person name="Cullis J."/>
            <person name="Levesque C.A."/>
            <person name="Hambleton S."/>
        </authorList>
    </citation>
    <scope>NUCLEOTIDE SEQUENCE</scope>
    <source>
        <strain evidence="2">DAOMC 236416</strain>
    </source>
</reference>
<dbReference type="Proteomes" id="UP000077521">
    <property type="component" value="Unassembled WGS sequence"/>
</dbReference>
<comment type="caution">
    <text evidence="2">The sequence shown here is derived from an EMBL/GenBank/DDBJ whole genome shotgun (WGS) entry which is preliminary data.</text>
</comment>